<proteinExistence type="predicted"/>
<gene>
    <name evidence="3" type="ORF">WJX72_004486</name>
</gene>
<evidence type="ECO:0000256" key="2">
    <source>
        <dbReference type="SAM" id="MobiDB-lite"/>
    </source>
</evidence>
<evidence type="ECO:0000256" key="1">
    <source>
        <dbReference type="SAM" id="Coils"/>
    </source>
</evidence>
<evidence type="ECO:0000313" key="4">
    <source>
        <dbReference type="Proteomes" id="UP001489004"/>
    </source>
</evidence>
<reference evidence="3 4" key="1">
    <citation type="journal article" date="2024" name="Nat. Commun.">
        <title>Phylogenomics reveals the evolutionary origins of lichenization in chlorophyte algae.</title>
        <authorList>
            <person name="Puginier C."/>
            <person name="Libourel C."/>
            <person name="Otte J."/>
            <person name="Skaloud P."/>
            <person name="Haon M."/>
            <person name="Grisel S."/>
            <person name="Petersen M."/>
            <person name="Berrin J.G."/>
            <person name="Delaux P.M."/>
            <person name="Dal Grande F."/>
            <person name="Keller J."/>
        </authorList>
    </citation>
    <scope>NUCLEOTIDE SEQUENCE [LARGE SCALE GENOMIC DNA]</scope>
    <source>
        <strain evidence="3 4">SAG 2043</strain>
    </source>
</reference>
<feature type="coiled-coil region" evidence="1">
    <location>
        <begin position="41"/>
        <end position="71"/>
    </location>
</feature>
<accession>A0AAW1PKF3</accession>
<sequence length="470" mass="49766">MAKASASSRKSKRLTEAVESLQYAAIRAIKEGNEATARSTLEEKAKVTEALQKSRNRAEANQALAARLERLIGLKQTELIALLSASGKLQPVDSRTRIIVPDGHPDASIDMGDDGNSDIREPGQRQLEAGRSNPVHEVSDGTSSGGSRSTHLHDAASSGQWGSSDDASASQSRRGWSGNESAPDAGGGRDSQTSSRSADLERRERWRSERDIDAAFLEMERQSLEALLSATPSARGPEPSTAAPSAGDAATSSPASSAGPQQQLLPQWWLSGEQLLDKRAEQTDSESGYKAGVRASALLARIVNGRVRGRDPKAADLSMLAVLSMRAHAAGVRVKAPSDLTSNVKQSIFRNALSCANAALQRGETLLQVDDWEEVPEAARENEARAQALANQHAAVYLVALATVLHLDSQQAAVMASAAVAATTRQVLLEAVVGVRQAGEERVAEGQRSMARLRTVLDRVAPPAGLSDSG</sequence>
<keyword evidence="4" id="KW-1185">Reference proteome</keyword>
<dbReference type="PANTHER" id="PTHR37174">
    <property type="entry name" value="FORKHEAD-ASSOCIATED DOMAIN PROTEIN"/>
    <property type="match status" value="1"/>
</dbReference>
<name>A0AAW1PKF3_9CHLO</name>
<feature type="compositionally biased region" description="Low complexity" evidence="2">
    <location>
        <begin position="239"/>
        <end position="262"/>
    </location>
</feature>
<feature type="compositionally biased region" description="Low complexity" evidence="2">
    <location>
        <begin position="140"/>
        <end position="172"/>
    </location>
</feature>
<keyword evidence="1" id="KW-0175">Coiled coil</keyword>
<feature type="region of interest" description="Disordered" evidence="2">
    <location>
        <begin position="229"/>
        <end position="262"/>
    </location>
</feature>
<dbReference type="AlphaFoldDB" id="A0AAW1PKF3"/>
<protein>
    <submittedName>
        <fullName evidence="3">Uncharacterized protein</fullName>
    </submittedName>
</protein>
<dbReference type="Proteomes" id="UP001489004">
    <property type="component" value="Unassembled WGS sequence"/>
</dbReference>
<evidence type="ECO:0000313" key="3">
    <source>
        <dbReference type="EMBL" id="KAK9810084.1"/>
    </source>
</evidence>
<feature type="region of interest" description="Disordered" evidence="2">
    <location>
        <begin position="97"/>
        <end position="205"/>
    </location>
</feature>
<dbReference type="EMBL" id="JALJOR010000010">
    <property type="protein sequence ID" value="KAK9810084.1"/>
    <property type="molecule type" value="Genomic_DNA"/>
</dbReference>
<comment type="caution">
    <text evidence="3">The sequence shown here is derived from an EMBL/GenBank/DDBJ whole genome shotgun (WGS) entry which is preliminary data.</text>
</comment>
<organism evidence="3 4">
    <name type="scientific">[Myrmecia] bisecta</name>
    <dbReference type="NCBI Taxonomy" id="41462"/>
    <lineage>
        <taxon>Eukaryota</taxon>
        <taxon>Viridiplantae</taxon>
        <taxon>Chlorophyta</taxon>
        <taxon>core chlorophytes</taxon>
        <taxon>Trebouxiophyceae</taxon>
        <taxon>Trebouxiales</taxon>
        <taxon>Trebouxiaceae</taxon>
        <taxon>Myrmecia</taxon>
    </lineage>
</organism>
<dbReference type="PANTHER" id="PTHR37174:SF2">
    <property type="entry name" value="FORKHEAD-ASSOCIATED DOMAIN PROTEIN"/>
    <property type="match status" value="1"/>
</dbReference>